<feature type="transmembrane region" description="Helical" evidence="1">
    <location>
        <begin position="183"/>
        <end position="203"/>
    </location>
</feature>
<dbReference type="InterPro" id="IPR036938">
    <property type="entry name" value="PAP2/HPO_sf"/>
</dbReference>
<sequence length="247" mass="26265">MAFPSAMVVASETVILPRRGFRIDPGKALPLGLACWAGFALVAWAVRTGHAETIDQLGLLFWRDATLAPSGPKWLLEAVRDVTGLGGVLLRNLFGLAAISALLFLRLRREAVLFALTVASGWLVNSLVKHLVGRARPEIVPHLTEAGGNSFPSGHSFNSAVVYIAMALAFAALSSRAAVRHTVICAALVVSLAIAWTRVWLGVHWPSDVIAGWLGGTGWAFLASAVLYRPAKAAAENIPIAEFSPDN</sequence>
<gene>
    <name evidence="3" type="ORF">GCM10011614_14860</name>
</gene>
<dbReference type="CDD" id="cd03392">
    <property type="entry name" value="PAP2_like_2"/>
    <property type="match status" value="1"/>
</dbReference>
<evidence type="ECO:0000259" key="2">
    <source>
        <dbReference type="SMART" id="SM00014"/>
    </source>
</evidence>
<dbReference type="SMART" id="SM00014">
    <property type="entry name" value="acidPPc"/>
    <property type="match status" value="1"/>
</dbReference>
<feature type="transmembrane region" description="Helical" evidence="1">
    <location>
        <begin position="152"/>
        <end position="171"/>
    </location>
</feature>
<proteinExistence type="predicted"/>
<reference evidence="3" key="2">
    <citation type="submission" date="2020-09" db="EMBL/GenBank/DDBJ databases">
        <authorList>
            <person name="Sun Q."/>
            <person name="Kim S."/>
        </authorList>
    </citation>
    <scope>NUCLEOTIDE SEQUENCE</scope>
    <source>
        <strain evidence="3">KCTC 32255</strain>
    </source>
</reference>
<accession>A0A918PE10</accession>
<dbReference type="Gene3D" id="1.20.144.10">
    <property type="entry name" value="Phosphatidic acid phosphatase type 2/haloperoxidase"/>
    <property type="match status" value="2"/>
</dbReference>
<dbReference type="AlphaFoldDB" id="A0A918PE10"/>
<name>A0A918PE10_9SPHN</name>
<protein>
    <submittedName>
        <fullName evidence="3">Phosphatase PAP2 family protein</fullName>
    </submittedName>
</protein>
<evidence type="ECO:0000313" key="4">
    <source>
        <dbReference type="Proteomes" id="UP000648075"/>
    </source>
</evidence>
<dbReference type="SUPFAM" id="SSF48317">
    <property type="entry name" value="Acid phosphatase/Vanadium-dependent haloperoxidase"/>
    <property type="match status" value="1"/>
</dbReference>
<dbReference type="Pfam" id="PF01569">
    <property type="entry name" value="PAP2"/>
    <property type="match status" value="1"/>
</dbReference>
<reference evidence="3" key="1">
    <citation type="journal article" date="2014" name="Int. J. Syst. Evol. Microbiol.">
        <title>Complete genome sequence of Corynebacterium casei LMG S-19264T (=DSM 44701T), isolated from a smear-ripened cheese.</title>
        <authorList>
            <consortium name="US DOE Joint Genome Institute (JGI-PGF)"/>
            <person name="Walter F."/>
            <person name="Albersmeier A."/>
            <person name="Kalinowski J."/>
            <person name="Ruckert C."/>
        </authorList>
    </citation>
    <scope>NUCLEOTIDE SEQUENCE</scope>
    <source>
        <strain evidence="3">KCTC 32255</strain>
    </source>
</reference>
<feature type="transmembrane region" description="Helical" evidence="1">
    <location>
        <begin position="209"/>
        <end position="228"/>
    </location>
</feature>
<feature type="transmembrane region" description="Helical" evidence="1">
    <location>
        <begin position="82"/>
        <end position="105"/>
    </location>
</feature>
<keyword evidence="1" id="KW-0812">Transmembrane</keyword>
<keyword evidence="1" id="KW-0472">Membrane</keyword>
<keyword evidence="1" id="KW-1133">Transmembrane helix</keyword>
<keyword evidence="4" id="KW-1185">Reference proteome</keyword>
<feature type="domain" description="Phosphatidic acid phosphatase type 2/haloperoxidase" evidence="2">
    <location>
        <begin position="111"/>
        <end position="224"/>
    </location>
</feature>
<feature type="transmembrane region" description="Helical" evidence="1">
    <location>
        <begin position="112"/>
        <end position="132"/>
    </location>
</feature>
<dbReference type="PANTHER" id="PTHR14969">
    <property type="entry name" value="SPHINGOSINE-1-PHOSPHATE PHOSPHOHYDROLASE"/>
    <property type="match status" value="1"/>
</dbReference>
<evidence type="ECO:0000256" key="1">
    <source>
        <dbReference type="SAM" id="Phobius"/>
    </source>
</evidence>
<feature type="transmembrane region" description="Helical" evidence="1">
    <location>
        <begin position="28"/>
        <end position="46"/>
    </location>
</feature>
<comment type="caution">
    <text evidence="3">The sequence shown here is derived from an EMBL/GenBank/DDBJ whole genome shotgun (WGS) entry which is preliminary data.</text>
</comment>
<organism evidence="3 4">
    <name type="scientific">Novosphingobium colocasiae</name>
    <dbReference type="NCBI Taxonomy" id="1256513"/>
    <lineage>
        <taxon>Bacteria</taxon>
        <taxon>Pseudomonadati</taxon>
        <taxon>Pseudomonadota</taxon>
        <taxon>Alphaproteobacteria</taxon>
        <taxon>Sphingomonadales</taxon>
        <taxon>Sphingomonadaceae</taxon>
        <taxon>Novosphingobium</taxon>
    </lineage>
</organism>
<dbReference type="Proteomes" id="UP000648075">
    <property type="component" value="Unassembled WGS sequence"/>
</dbReference>
<dbReference type="InterPro" id="IPR000326">
    <property type="entry name" value="PAP2/HPO"/>
</dbReference>
<dbReference type="PANTHER" id="PTHR14969:SF13">
    <property type="entry name" value="AT30094P"/>
    <property type="match status" value="1"/>
</dbReference>
<dbReference type="EMBL" id="BMZA01000004">
    <property type="protein sequence ID" value="GGZ01054.1"/>
    <property type="molecule type" value="Genomic_DNA"/>
</dbReference>
<evidence type="ECO:0000313" key="3">
    <source>
        <dbReference type="EMBL" id="GGZ01054.1"/>
    </source>
</evidence>